<dbReference type="EMBL" id="BARU01009458">
    <property type="protein sequence ID" value="GAH37271.1"/>
    <property type="molecule type" value="Genomic_DNA"/>
</dbReference>
<dbReference type="AlphaFoldDB" id="X1EV48"/>
<name>X1EV48_9ZZZZ</name>
<organism evidence="2">
    <name type="scientific">marine sediment metagenome</name>
    <dbReference type="NCBI Taxonomy" id="412755"/>
    <lineage>
        <taxon>unclassified sequences</taxon>
        <taxon>metagenomes</taxon>
        <taxon>ecological metagenomes</taxon>
    </lineage>
</organism>
<feature type="compositionally biased region" description="Acidic residues" evidence="1">
    <location>
        <begin position="27"/>
        <end position="46"/>
    </location>
</feature>
<reference evidence="2" key="1">
    <citation type="journal article" date="2014" name="Front. Microbiol.">
        <title>High frequency of phylogenetically diverse reductive dehalogenase-homologous genes in deep subseafloor sedimentary metagenomes.</title>
        <authorList>
            <person name="Kawai M."/>
            <person name="Futagami T."/>
            <person name="Toyoda A."/>
            <person name="Takaki Y."/>
            <person name="Nishi S."/>
            <person name="Hori S."/>
            <person name="Arai W."/>
            <person name="Tsubouchi T."/>
            <person name="Morono Y."/>
            <person name="Uchiyama I."/>
            <person name="Ito T."/>
            <person name="Fujiyama A."/>
            <person name="Inagaki F."/>
            <person name="Takami H."/>
        </authorList>
    </citation>
    <scope>NUCLEOTIDE SEQUENCE</scope>
    <source>
        <strain evidence="2">Expedition CK06-06</strain>
    </source>
</reference>
<sequence>MSDDQIEQFLERYSKFVSIVERTPSTAEDEDKEEEGEKIEESYEDL</sequence>
<comment type="caution">
    <text evidence="2">The sequence shown here is derived from an EMBL/GenBank/DDBJ whole genome shotgun (WGS) entry which is preliminary data.</text>
</comment>
<gene>
    <name evidence="2" type="ORF">S03H2_18244</name>
</gene>
<proteinExistence type="predicted"/>
<evidence type="ECO:0000256" key="1">
    <source>
        <dbReference type="SAM" id="MobiDB-lite"/>
    </source>
</evidence>
<feature type="region of interest" description="Disordered" evidence="1">
    <location>
        <begin position="21"/>
        <end position="46"/>
    </location>
</feature>
<protein>
    <submittedName>
        <fullName evidence="2">Uncharacterized protein</fullName>
    </submittedName>
</protein>
<accession>X1EV48</accession>
<evidence type="ECO:0000313" key="2">
    <source>
        <dbReference type="EMBL" id="GAH37271.1"/>
    </source>
</evidence>